<dbReference type="PANTHER" id="PTHR23155">
    <property type="entry name" value="DISEASE RESISTANCE PROTEIN RP"/>
    <property type="match status" value="1"/>
</dbReference>
<evidence type="ECO:0000313" key="7">
    <source>
        <dbReference type="Proteomes" id="UP001180020"/>
    </source>
</evidence>
<gene>
    <name evidence="6" type="ORF">QJS10_CPB17g00308</name>
</gene>
<evidence type="ECO:0000259" key="5">
    <source>
        <dbReference type="Pfam" id="PF23598"/>
    </source>
</evidence>
<evidence type="ECO:0000313" key="6">
    <source>
        <dbReference type="EMBL" id="KAK1292459.1"/>
    </source>
</evidence>
<dbReference type="Gene3D" id="1.20.5.4130">
    <property type="match status" value="1"/>
</dbReference>
<dbReference type="EMBL" id="JAUJYO010000017">
    <property type="protein sequence ID" value="KAK1292459.1"/>
    <property type="molecule type" value="Genomic_DNA"/>
</dbReference>
<proteinExistence type="predicted"/>
<dbReference type="GO" id="GO:0009626">
    <property type="term" value="P:plant-type hypersensitive response"/>
    <property type="evidence" value="ECO:0007669"/>
    <property type="project" value="UniProtKB-ARBA"/>
</dbReference>
<accession>A0AAV9CVI4</accession>
<evidence type="ECO:0000256" key="1">
    <source>
        <dbReference type="ARBA" id="ARBA00022737"/>
    </source>
</evidence>
<name>A0AAV9CVI4_ACOCL</name>
<dbReference type="InterPro" id="IPR042197">
    <property type="entry name" value="Apaf_helical"/>
</dbReference>
<dbReference type="SUPFAM" id="SSF52540">
    <property type="entry name" value="P-loop containing nucleoside triphosphate hydrolases"/>
    <property type="match status" value="1"/>
</dbReference>
<dbReference type="InterPro" id="IPR036388">
    <property type="entry name" value="WH-like_DNA-bd_sf"/>
</dbReference>
<sequence length="926" mass="105356">MAEIIIANCVTRLKELLSQEPLRLHGADDGISSLIDALQCRRALLKHADDDRGDERYQMKESVKVLLSASNDAEIAVETYLQRRELRIGKSIGCVNQFTSGSLRKFISKIKDIERRVNAIVPIVESVVGDAEDTMRESLKSMKEEEVVVVGFDDVSKKEEVVVVGFDDDVKAIVSKLTEGDPCLSVVSIVGMGGLGKTTLAKKACEHASIKKHFSCRLWVTASRHFRAKELLLSFVKCLWGKPDAQLLERMDSDGLKEEIYKHLKGKRCLLVIDDLWSVEEWEFLKDFLPDCSNGSRVLLTTRIREVAERVDPTSTPYELQLLGEEESWELLCLKALPHLRGRCPTAYEEVGRSIAQKCGGLPLQLVVLGGVLLNKKKLDDWRRVLAGNDNDLDMEVQTSRVLALSYDDLPSHLKACFLYLSVFPEDYEINSGRLVRLWVAEGFVKQEDKETTMEEIAEGYLEALIRRNLVMAVRRDVYGGVETCRVHDLLLDLSVSEAEHMWFLNVQKGVSADPLMEDVQHPRRIASHFAIEERSSPLNFSPKIHSFIHFGEWRYMFKRYMTIDSMLEGLHRLRVIDLDLGSSPEKILPKSIGRMTLLRHLALDWGPSAITFPSSIGNLRNLQTLDLRGGCPVYLPSAIWNLDKLRHLKGQALYIDGQPRGDRHYDLQTLSGVRDPDGWNKNCRLVRLTNLRMLNLSWIYKFSNEEPLSEALRGLKSLRSLEITLQTRTDIDKEVMTEKMLKLLVFQEHEELCEMNLHGRIGKLPAVVPNGGFPPNITKLYLSQSKLTKSSFSVLEQLLKLRFLTISDQSYAEKELVCRAGGFLQLESLEINKIDEIERWVVEEGAMPMLRTLTISYCGWLEMLPEGLQHVKSLQELLLKSMRESFLARVQEREGEDWWKVKHIPKIIIQDALNVQALAAVGWGN</sequence>
<dbReference type="Gene3D" id="3.80.10.10">
    <property type="entry name" value="Ribonuclease Inhibitor"/>
    <property type="match status" value="1"/>
</dbReference>
<evidence type="ECO:0000259" key="4">
    <source>
        <dbReference type="Pfam" id="PF23559"/>
    </source>
</evidence>
<keyword evidence="2" id="KW-0611">Plant defense</keyword>
<feature type="domain" description="Disease resistance R13L4/SHOC-2-like LRR" evidence="5">
    <location>
        <begin position="566"/>
        <end position="881"/>
    </location>
</feature>
<feature type="domain" description="Disease resistance protein winged helix" evidence="4">
    <location>
        <begin position="423"/>
        <end position="494"/>
    </location>
</feature>
<dbReference type="GO" id="GO:0002758">
    <property type="term" value="P:innate immune response-activating signaling pathway"/>
    <property type="evidence" value="ECO:0007669"/>
    <property type="project" value="UniProtKB-ARBA"/>
</dbReference>
<organism evidence="6 7">
    <name type="scientific">Acorus calamus</name>
    <name type="common">Sweet flag</name>
    <dbReference type="NCBI Taxonomy" id="4465"/>
    <lineage>
        <taxon>Eukaryota</taxon>
        <taxon>Viridiplantae</taxon>
        <taxon>Streptophyta</taxon>
        <taxon>Embryophyta</taxon>
        <taxon>Tracheophyta</taxon>
        <taxon>Spermatophyta</taxon>
        <taxon>Magnoliopsida</taxon>
        <taxon>Liliopsida</taxon>
        <taxon>Acoraceae</taxon>
        <taxon>Acorus</taxon>
    </lineage>
</organism>
<dbReference type="SUPFAM" id="SSF52058">
    <property type="entry name" value="L domain-like"/>
    <property type="match status" value="1"/>
</dbReference>
<dbReference type="InterPro" id="IPR027417">
    <property type="entry name" value="P-loop_NTPase"/>
</dbReference>
<dbReference type="PRINTS" id="PR00364">
    <property type="entry name" value="DISEASERSIST"/>
</dbReference>
<dbReference type="InterPro" id="IPR058922">
    <property type="entry name" value="WHD_DRP"/>
</dbReference>
<evidence type="ECO:0000256" key="2">
    <source>
        <dbReference type="ARBA" id="ARBA00022821"/>
    </source>
</evidence>
<dbReference type="GO" id="GO:0042742">
    <property type="term" value="P:defense response to bacterium"/>
    <property type="evidence" value="ECO:0007669"/>
    <property type="project" value="UniProtKB-ARBA"/>
</dbReference>
<dbReference type="GO" id="GO:0043531">
    <property type="term" value="F:ADP binding"/>
    <property type="evidence" value="ECO:0007669"/>
    <property type="project" value="InterPro"/>
</dbReference>
<comment type="caution">
    <text evidence="6">The sequence shown here is derived from an EMBL/GenBank/DDBJ whole genome shotgun (WGS) entry which is preliminary data.</text>
</comment>
<dbReference type="FunFam" id="1.10.10.10:FF:000322">
    <property type="entry name" value="Probable disease resistance protein At1g63360"/>
    <property type="match status" value="1"/>
</dbReference>
<dbReference type="InterPro" id="IPR055414">
    <property type="entry name" value="LRR_R13L4/SHOC2-like"/>
</dbReference>
<protein>
    <submittedName>
        <fullName evidence="6">Disease resistance protein</fullName>
    </submittedName>
</protein>
<dbReference type="InterPro" id="IPR044974">
    <property type="entry name" value="Disease_R_plants"/>
</dbReference>
<dbReference type="InterPro" id="IPR002182">
    <property type="entry name" value="NB-ARC"/>
</dbReference>
<keyword evidence="7" id="KW-1185">Reference proteome</keyword>
<dbReference type="Gene3D" id="3.40.50.300">
    <property type="entry name" value="P-loop containing nucleotide triphosphate hydrolases"/>
    <property type="match status" value="1"/>
</dbReference>
<dbReference type="AlphaFoldDB" id="A0AAV9CVI4"/>
<feature type="domain" description="NB-ARC" evidence="3">
    <location>
        <begin position="167"/>
        <end position="338"/>
    </location>
</feature>
<dbReference type="Gene3D" id="1.10.8.430">
    <property type="entry name" value="Helical domain of apoptotic protease-activating factors"/>
    <property type="match status" value="1"/>
</dbReference>
<dbReference type="Pfam" id="PF23559">
    <property type="entry name" value="WHD_DRP"/>
    <property type="match status" value="1"/>
</dbReference>
<dbReference type="Gene3D" id="1.10.10.10">
    <property type="entry name" value="Winged helix-like DNA-binding domain superfamily/Winged helix DNA-binding domain"/>
    <property type="match status" value="1"/>
</dbReference>
<dbReference type="Pfam" id="PF23598">
    <property type="entry name" value="LRR_14"/>
    <property type="match status" value="1"/>
</dbReference>
<dbReference type="PANTHER" id="PTHR23155:SF1185">
    <property type="entry name" value="DISEASE RESISTANCE RPP8-LIKE PROTEIN 3-RELATED"/>
    <property type="match status" value="1"/>
</dbReference>
<keyword evidence="1" id="KW-0677">Repeat</keyword>
<dbReference type="Pfam" id="PF00931">
    <property type="entry name" value="NB-ARC"/>
    <property type="match status" value="1"/>
</dbReference>
<reference evidence="6" key="2">
    <citation type="submission" date="2023-06" db="EMBL/GenBank/DDBJ databases">
        <authorList>
            <person name="Ma L."/>
            <person name="Liu K.-W."/>
            <person name="Li Z."/>
            <person name="Hsiao Y.-Y."/>
            <person name="Qi Y."/>
            <person name="Fu T."/>
            <person name="Tang G."/>
            <person name="Zhang D."/>
            <person name="Sun W.-H."/>
            <person name="Liu D.-K."/>
            <person name="Li Y."/>
            <person name="Chen G.-Z."/>
            <person name="Liu X.-D."/>
            <person name="Liao X.-Y."/>
            <person name="Jiang Y.-T."/>
            <person name="Yu X."/>
            <person name="Hao Y."/>
            <person name="Huang J."/>
            <person name="Zhao X.-W."/>
            <person name="Ke S."/>
            <person name="Chen Y.-Y."/>
            <person name="Wu W.-L."/>
            <person name="Hsu J.-L."/>
            <person name="Lin Y.-F."/>
            <person name="Huang M.-D."/>
            <person name="Li C.-Y."/>
            <person name="Huang L."/>
            <person name="Wang Z.-W."/>
            <person name="Zhao X."/>
            <person name="Zhong W.-Y."/>
            <person name="Peng D.-H."/>
            <person name="Ahmad S."/>
            <person name="Lan S."/>
            <person name="Zhang J.-S."/>
            <person name="Tsai W.-C."/>
            <person name="Van De Peer Y."/>
            <person name="Liu Z.-J."/>
        </authorList>
    </citation>
    <scope>NUCLEOTIDE SEQUENCE</scope>
    <source>
        <strain evidence="6">CP</strain>
        <tissue evidence="6">Leaves</tissue>
    </source>
</reference>
<dbReference type="InterPro" id="IPR032675">
    <property type="entry name" value="LRR_dom_sf"/>
</dbReference>
<evidence type="ECO:0000259" key="3">
    <source>
        <dbReference type="Pfam" id="PF00931"/>
    </source>
</evidence>
<dbReference type="Proteomes" id="UP001180020">
    <property type="component" value="Unassembled WGS sequence"/>
</dbReference>
<dbReference type="FunFam" id="3.40.50.300:FF:001091">
    <property type="entry name" value="Probable disease resistance protein At1g61300"/>
    <property type="match status" value="1"/>
</dbReference>
<reference evidence="6" key="1">
    <citation type="journal article" date="2023" name="Nat. Commun.">
        <title>Diploid and tetraploid genomes of Acorus and the evolution of monocots.</title>
        <authorList>
            <person name="Ma L."/>
            <person name="Liu K.W."/>
            <person name="Li Z."/>
            <person name="Hsiao Y.Y."/>
            <person name="Qi Y."/>
            <person name="Fu T."/>
            <person name="Tang G.D."/>
            <person name="Zhang D."/>
            <person name="Sun W.H."/>
            <person name="Liu D.K."/>
            <person name="Li Y."/>
            <person name="Chen G.Z."/>
            <person name="Liu X.D."/>
            <person name="Liao X.Y."/>
            <person name="Jiang Y.T."/>
            <person name="Yu X."/>
            <person name="Hao Y."/>
            <person name="Huang J."/>
            <person name="Zhao X.W."/>
            <person name="Ke S."/>
            <person name="Chen Y.Y."/>
            <person name="Wu W.L."/>
            <person name="Hsu J.L."/>
            <person name="Lin Y.F."/>
            <person name="Huang M.D."/>
            <person name="Li C.Y."/>
            <person name="Huang L."/>
            <person name="Wang Z.W."/>
            <person name="Zhao X."/>
            <person name="Zhong W.Y."/>
            <person name="Peng D.H."/>
            <person name="Ahmad S."/>
            <person name="Lan S."/>
            <person name="Zhang J.S."/>
            <person name="Tsai W.C."/>
            <person name="Van de Peer Y."/>
            <person name="Liu Z.J."/>
        </authorList>
    </citation>
    <scope>NUCLEOTIDE SEQUENCE</scope>
    <source>
        <strain evidence="6">CP</strain>
    </source>
</reference>